<dbReference type="PIRSF" id="PIRSF004681">
    <property type="entry name" value="UCP004681"/>
    <property type="match status" value="1"/>
</dbReference>
<protein>
    <submittedName>
        <fullName evidence="2">Secondary thiamine-phosphate synthase enzyme</fullName>
    </submittedName>
</protein>
<dbReference type="EMBL" id="JANUCT010000008">
    <property type="protein sequence ID" value="MCS3903357.1"/>
    <property type="molecule type" value="Genomic_DNA"/>
</dbReference>
<evidence type="ECO:0000256" key="1">
    <source>
        <dbReference type="ARBA" id="ARBA00005534"/>
    </source>
</evidence>
<dbReference type="NCBIfam" id="TIGR00149">
    <property type="entry name" value="TIGR00149_YjbQ"/>
    <property type="match status" value="1"/>
</dbReference>
<dbReference type="PANTHER" id="PTHR30615:SF8">
    <property type="entry name" value="UPF0047 PROTEIN C4A8.02C"/>
    <property type="match status" value="1"/>
</dbReference>
<sequence length="138" mass="15357">MLVQETLEFDTPGRGSTDITRRVTEVVRAAGMTTGLCNVFLQHTSASLMLCENADPDVRRDLEAFMQRLVPDGDPLFVHTTEGPDDMPAHVRSILTGNSLNVPISDGRLALGTWQGIYLWEHRTSRQARRVTLTIHGE</sequence>
<dbReference type="RefSeq" id="WP_259055069.1">
    <property type="nucleotide sequence ID" value="NZ_JANUCT010000008.1"/>
</dbReference>
<dbReference type="SUPFAM" id="SSF111038">
    <property type="entry name" value="YjbQ-like"/>
    <property type="match status" value="1"/>
</dbReference>
<accession>A0AAE3L5I3</accession>
<reference evidence="2" key="1">
    <citation type="submission" date="2022-08" db="EMBL/GenBank/DDBJ databases">
        <title>Genomic Encyclopedia of Type Strains, Phase III (KMG-III): the genomes of soil and plant-associated and newly described type strains.</title>
        <authorList>
            <person name="Whitman W."/>
        </authorList>
    </citation>
    <scope>NUCLEOTIDE SEQUENCE</scope>
    <source>
        <strain evidence="2">HMT 1</strain>
    </source>
</reference>
<comment type="similarity">
    <text evidence="1">Belongs to the UPF0047 family.</text>
</comment>
<dbReference type="AlphaFoldDB" id="A0AAE3L5I3"/>
<dbReference type="InterPro" id="IPR001602">
    <property type="entry name" value="UPF0047_YjbQ-like"/>
</dbReference>
<proteinExistence type="inferred from homology"/>
<comment type="caution">
    <text evidence="2">The sequence shown here is derived from an EMBL/GenBank/DDBJ whole genome shotgun (WGS) entry which is preliminary data.</text>
</comment>
<name>A0AAE3L5I3_9GAMM</name>
<dbReference type="PROSITE" id="PS01314">
    <property type="entry name" value="UPF0047"/>
    <property type="match status" value="1"/>
</dbReference>
<dbReference type="Pfam" id="PF01894">
    <property type="entry name" value="YjbQ"/>
    <property type="match status" value="1"/>
</dbReference>
<evidence type="ECO:0000313" key="3">
    <source>
        <dbReference type="Proteomes" id="UP001204445"/>
    </source>
</evidence>
<gene>
    <name evidence="2" type="ORF">J2T55_001378</name>
</gene>
<dbReference type="Gene3D" id="2.60.120.460">
    <property type="entry name" value="YjbQ-like"/>
    <property type="match status" value="1"/>
</dbReference>
<evidence type="ECO:0000313" key="2">
    <source>
        <dbReference type="EMBL" id="MCS3903357.1"/>
    </source>
</evidence>
<dbReference type="InterPro" id="IPR035917">
    <property type="entry name" value="YjbQ-like_sf"/>
</dbReference>
<organism evidence="2 3">
    <name type="scientific">Methylohalomonas lacus</name>
    <dbReference type="NCBI Taxonomy" id="398773"/>
    <lineage>
        <taxon>Bacteria</taxon>
        <taxon>Pseudomonadati</taxon>
        <taxon>Pseudomonadota</taxon>
        <taxon>Gammaproteobacteria</taxon>
        <taxon>Methylohalomonadales</taxon>
        <taxon>Methylohalomonadaceae</taxon>
        <taxon>Methylohalomonas</taxon>
    </lineage>
</organism>
<dbReference type="Proteomes" id="UP001204445">
    <property type="component" value="Unassembled WGS sequence"/>
</dbReference>
<keyword evidence="3" id="KW-1185">Reference proteome</keyword>
<dbReference type="PANTHER" id="PTHR30615">
    <property type="entry name" value="UNCHARACTERIZED PROTEIN YJBQ-RELATED"/>
    <property type="match status" value="1"/>
</dbReference>